<evidence type="ECO:0000256" key="3">
    <source>
        <dbReference type="ARBA" id="ARBA00007164"/>
    </source>
</evidence>
<sequence length="385" mass="41846">MRLGFPTRFAAIAALFLAPFQAAALDTTARAALVVDHNTQTVLLSKNADMSLPPASMSKLMTLSMVFEALQSGRLSLTDEFRVSEKAWQMGGSKMFLRAGNEVSVQDLIRGVIVQSGNDACVVLAEGLAGSEAAFADRMTRRAREIGMNNSTFANSTGWPHPDHRMSAEDLVTLATHLIDQYPEYYGYFAERSFTWDGIDQDNRNPLLGLDVGADGLKTGHTEEAGYGLVGSAERDGRRITFMLTGLASAQARLVESERIVNWAFREFYTRTLFEKDSAISSADVWIGSAPTVTLAAAEDIRVVVPFEERENVETKVIYNGPIAAPIAKGDKLAELVVNVPTVGEQRIPLVAGESVEDGGFLTRFTASARILSGRLLDTANEMIN</sequence>
<evidence type="ECO:0000256" key="1">
    <source>
        <dbReference type="ARBA" id="ARBA00003217"/>
    </source>
</evidence>
<dbReference type="GO" id="GO:0006508">
    <property type="term" value="P:proteolysis"/>
    <property type="evidence" value="ECO:0007669"/>
    <property type="project" value="UniProtKB-KW"/>
</dbReference>
<dbReference type="KEGG" id="amaq:GO499_06585"/>
<comment type="similarity">
    <text evidence="3 15">Belongs to the peptidase S11 family.</text>
</comment>
<comment type="catalytic activity">
    <reaction evidence="12">
        <text>Preferential cleavage: (Ac)2-L-Lys-D-Ala-|-D-Ala. Also transpeptidation of peptidyl-alanyl moieties that are N-acyl substituents of D-alanine.</text>
        <dbReference type="EC" id="3.4.16.4"/>
    </reaction>
</comment>
<evidence type="ECO:0000256" key="12">
    <source>
        <dbReference type="ARBA" id="ARBA00034000"/>
    </source>
</evidence>
<dbReference type="Proteomes" id="UP000464495">
    <property type="component" value="Chromosome"/>
</dbReference>
<dbReference type="GO" id="GO:0009252">
    <property type="term" value="P:peptidoglycan biosynthetic process"/>
    <property type="evidence" value="ECO:0007669"/>
    <property type="project" value="UniProtKB-UniPathway"/>
</dbReference>
<accession>A0A6P1SZ46</accession>
<evidence type="ECO:0000256" key="9">
    <source>
        <dbReference type="ARBA" id="ARBA00022960"/>
    </source>
</evidence>
<evidence type="ECO:0000256" key="14">
    <source>
        <dbReference type="PIRSR" id="PIRSR618044-2"/>
    </source>
</evidence>
<evidence type="ECO:0000256" key="11">
    <source>
        <dbReference type="ARBA" id="ARBA00023316"/>
    </source>
</evidence>
<dbReference type="Pfam" id="PF07943">
    <property type="entry name" value="PBP5_C"/>
    <property type="match status" value="1"/>
</dbReference>
<keyword evidence="6" id="KW-0645">Protease</keyword>
<dbReference type="Pfam" id="PF00768">
    <property type="entry name" value="Peptidase_S11"/>
    <property type="match status" value="1"/>
</dbReference>
<evidence type="ECO:0000256" key="8">
    <source>
        <dbReference type="ARBA" id="ARBA00022801"/>
    </source>
</evidence>
<dbReference type="Gene3D" id="3.40.710.10">
    <property type="entry name" value="DD-peptidase/beta-lactamase superfamily"/>
    <property type="match status" value="1"/>
</dbReference>
<evidence type="ECO:0000256" key="6">
    <source>
        <dbReference type="ARBA" id="ARBA00022670"/>
    </source>
</evidence>
<dbReference type="Gene3D" id="2.60.410.10">
    <property type="entry name" value="D-Ala-D-Ala carboxypeptidase, C-terminal domain"/>
    <property type="match status" value="1"/>
</dbReference>
<dbReference type="RefSeq" id="WP_161861456.1">
    <property type="nucleotide sequence ID" value="NZ_CP046620.1"/>
</dbReference>
<dbReference type="EC" id="3.4.16.4" evidence="4"/>
<keyword evidence="7 16" id="KW-0732">Signal</keyword>
<keyword evidence="5 18" id="KW-0121">Carboxypeptidase</keyword>
<name>A0A6P1SZ46_9RHOB</name>
<evidence type="ECO:0000256" key="5">
    <source>
        <dbReference type="ARBA" id="ARBA00022645"/>
    </source>
</evidence>
<feature type="domain" description="Peptidase S11 D-Ala-D-Ala carboxypeptidase A C-terminal" evidence="17">
    <location>
        <begin position="268"/>
        <end position="358"/>
    </location>
</feature>
<evidence type="ECO:0000259" key="17">
    <source>
        <dbReference type="SMART" id="SM00936"/>
    </source>
</evidence>
<evidence type="ECO:0000256" key="4">
    <source>
        <dbReference type="ARBA" id="ARBA00012448"/>
    </source>
</evidence>
<dbReference type="SUPFAM" id="SSF69189">
    <property type="entry name" value="Penicillin-binding protein associated domain"/>
    <property type="match status" value="1"/>
</dbReference>
<evidence type="ECO:0000256" key="16">
    <source>
        <dbReference type="SAM" id="SignalP"/>
    </source>
</evidence>
<reference evidence="18 19" key="1">
    <citation type="submission" date="2019-12" db="EMBL/GenBank/DDBJ databases">
        <title>Complete genome sequence of Algicella marina strain 9Alg 56(T) isolated from the red alga Tichocarpus crinitus.</title>
        <authorList>
            <person name="Kim S.-G."/>
            <person name="Nedashkovskaya O.I."/>
        </authorList>
    </citation>
    <scope>NUCLEOTIDE SEQUENCE [LARGE SCALE GENOMIC DNA]</scope>
    <source>
        <strain evidence="18 19">9Alg 56</strain>
    </source>
</reference>
<dbReference type="AlphaFoldDB" id="A0A6P1SZ46"/>
<keyword evidence="19" id="KW-1185">Reference proteome</keyword>
<feature type="signal peptide" evidence="16">
    <location>
        <begin position="1"/>
        <end position="24"/>
    </location>
</feature>
<dbReference type="InterPro" id="IPR001967">
    <property type="entry name" value="Peptidase_S11_N"/>
</dbReference>
<evidence type="ECO:0000313" key="19">
    <source>
        <dbReference type="Proteomes" id="UP000464495"/>
    </source>
</evidence>
<dbReference type="InterPro" id="IPR012907">
    <property type="entry name" value="Peptidase_S11_C"/>
</dbReference>
<dbReference type="PRINTS" id="PR00725">
    <property type="entry name" value="DADACBPTASE1"/>
</dbReference>
<dbReference type="InterPro" id="IPR037167">
    <property type="entry name" value="Peptidase_S11_C_sf"/>
</dbReference>
<dbReference type="GO" id="GO:0009002">
    <property type="term" value="F:serine-type D-Ala-D-Ala carboxypeptidase activity"/>
    <property type="evidence" value="ECO:0007669"/>
    <property type="project" value="UniProtKB-EC"/>
</dbReference>
<dbReference type="GO" id="GO:0071555">
    <property type="term" value="P:cell wall organization"/>
    <property type="evidence" value="ECO:0007669"/>
    <property type="project" value="UniProtKB-KW"/>
</dbReference>
<comment type="function">
    <text evidence="1">Removes C-terminal D-alanyl residues from sugar-peptide cell wall precursors.</text>
</comment>
<dbReference type="InterPro" id="IPR015956">
    <property type="entry name" value="Peniciliin-bd_prot_C_sf"/>
</dbReference>
<keyword evidence="8" id="KW-0378">Hydrolase</keyword>
<feature type="binding site" evidence="14">
    <location>
        <position position="218"/>
    </location>
    <ligand>
        <name>substrate</name>
    </ligand>
</feature>
<evidence type="ECO:0000256" key="2">
    <source>
        <dbReference type="ARBA" id="ARBA00004752"/>
    </source>
</evidence>
<keyword evidence="9" id="KW-0133">Cell shape</keyword>
<comment type="pathway">
    <text evidence="2">Cell wall biogenesis; peptidoglycan biosynthesis.</text>
</comment>
<evidence type="ECO:0000256" key="15">
    <source>
        <dbReference type="RuleBase" id="RU004016"/>
    </source>
</evidence>
<feature type="active site" evidence="13">
    <location>
        <position position="116"/>
    </location>
</feature>
<evidence type="ECO:0000256" key="13">
    <source>
        <dbReference type="PIRSR" id="PIRSR618044-1"/>
    </source>
</evidence>
<feature type="active site" description="Acyl-ester intermediate" evidence="13">
    <location>
        <position position="56"/>
    </location>
</feature>
<evidence type="ECO:0000256" key="7">
    <source>
        <dbReference type="ARBA" id="ARBA00022729"/>
    </source>
</evidence>
<dbReference type="SMART" id="SM00936">
    <property type="entry name" value="PBP5_C"/>
    <property type="match status" value="1"/>
</dbReference>
<keyword evidence="11" id="KW-0961">Cell wall biogenesis/degradation</keyword>
<keyword evidence="10" id="KW-0573">Peptidoglycan synthesis</keyword>
<dbReference type="PANTHER" id="PTHR21581:SF6">
    <property type="entry name" value="TRAFFICKING PROTEIN PARTICLE COMPLEX SUBUNIT 12"/>
    <property type="match status" value="1"/>
</dbReference>
<proteinExistence type="inferred from homology"/>
<feature type="active site" description="Proton acceptor" evidence="13">
    <location>
        <position position="59"/>
    </location>
</feature>
<dbReference type="UniPathway" id="UPA00219"/>
<evidence type="ECO:0000313" key="18">
    <source>
        <dbReference type="EMBL" id="QHQ34890.1"/>
    </source>
</evidence>
<organism evidence="18 19">
    <name type="scientific">Algicella marina</name>
    <dbReference type="NCBI Taxonomy" id="2683284"/>
    <lineage>
        <taxon>Bacteria</taxon>
        <taxon>Pseudomonadati</taxon>
        <taxon>Pseudomonadota</taxon>
        <taxon>Alphaproteobacteria</taxon>
        <taxon>Rhodobacterales</taxon>
        <taxon>Paracoccaceae</taxon>
        <taxon>Algicella</taxon>
    </lineage>
</organism>
<dbReference type="EMBL" id="CP046620">
    <property type="protein sequence ID" value="QHQ34890.1"/>
    <property type="molecule type" value="Genomic_DNA"/>
</dbReference>
<dbReference type="PANTHER" id="PTHR21581">
    <property type="entry name" value="D-ALANYL-D-ALANINE CARBOXYPEPTIDASE"/>
    <property type="match status" value="1"/>
</dbReference>
<protein>
    <recommendedName>
        <fullName evidence="4">serine-type D-Ala-D-Ala carboxypeptidase</fullName>
        <ecNumber evidence="4">3.4.16.4</ecNumber>
    </recommendedName>
</protein>
<evidence type="ECO:0000256" key="10">
    <source>
        <dbReference type="ARBA" id="ARBA00022984"/>
    </source>
</evidence>
<dbReference type="SUPFAM" id="SSF56601">
    <property type="entry name" value="beta-lactamase/transpeptidase-like"/>
    <property type="match status" value="1"/>
</dbReference>
<dbReference type="GO" id="GO:0008360">
    <property type="term" value="P:regulation of cell shape"/>
    <property type="evidence" value="ECO:0007669"/>
    <property type="project" value="UniProtKB-KW"/>
</dbReference>
<feature type="chain" id="PRO_5026776598" description="serine-type D-Ala-D-Ala carboxypeptidase" evidence="16">
    <location>
        <begin position="25"/>
        <end position="385"/>
    </location>
</feature>
<dbReference type="InterPro" id="IPR018044">
    <property type="entry name" value="Peptidase_S11"/>
</dbReference>
<dbReference type="InterPro" id="IPR012338">
    <property type="entry name" value="Beta-lactam/transpept-like"/>
</dbReference>
<gene>
    <name evidence="18" type="ORF">GO499_06585</name>
</gene>